<comment type="caution">
    <text evidence="2">The sequence shown here is derived from an EMBL/GenBank/DDBJ whole genome shotgun (WGS) entry which is preliminary data.</text>
</comment>
<evidence type="ECO:0000313" key="3">
    <source>
        <dbReference type="Proteomes" id="UP000266016"/>
    </source>
</evidence>
<feature type="transmembrane region" description="Helical" evidence="1">
    <location>
        <begin position="116"/>
        <end position="137"/>
    </location>
</feature>
<dbReference type="Proteomes" id="UP000266016">
    <property type="component" value="Unassembled WGS sequence"/>
</dbReference>
<organism evidence="2 3">
    <name type="scientific">Peribacillus asahii</name>
    <dbReference type="NCBI Taxonomy" id="228899"/>
    <lineage>
        <taxon>Bacteria</taxon>
        <taxon>Bacillati</taxon>
        <taxon>Bacillota</taxon>
        <taxon>Bacilli</taxon>
        <taxon>Bacillales</taxon>
        <taxon>Bacillaceae</taxon>
        <taxon>Peribacillus</taxon>
    </lineage>
</organism>
<evidence type="ECO:0000313" key="2">
    <source>
        <dbReference type="EMBL" id="RID87199.1"/>
    </source>
</evidence>
<feature type="transmembrane region" description="Helical" evidence="1">
    <location>
        <begin position="247"/>
        <end position="269"/>
    </location>
</feature>
<sequence length="280" mass="30851">MKSWLMNPVLNKEFKLRFRSLKSFLGVLFYVLAIGIIVIGMIFVQQLSSMGGVNPEQSRELFMMLSVLQFALIIFITPGLTAGVISSERERQTLNILLTTSQSSSSIIIGKLVSSVAFLLLLIIASLPLYSIVFLYGGISPRELLTVFALNVFTVFVVGSLGVMFSTFIRKTIAAMVTTYGVMLFLVGGTGFLALIATSFTQMSQTGTPTTNILVYLLAMFNTPITLVNLFQPSIGEEIARMSGVSFPLWIAHLISYTFIFITAIVLSVRKLRPKMKAKK</sequence>
<dbReference type="GO" id="GO:0140359">
    <property type="term" value="F:ABC-type transporter activity"/>
    <property type="evidence" value="ECO:0007669"/>
    <property type="project" value="InterPro"/>
</dbReference>
<gene>
    <name evidence="2" type="ORF">D1953_07780</name>
</gene>
<reference evidence="2 3" key="1">
    <citation type="submission" date="2018-08" db="EMBL/GenBank/DDBJ databases">
        <title>Bacillus jemisoniae sp. nov., Bacillus chryseoplanitiae sp. nov., Bacillus resnikiae sp. nov., and Bacillus frankliniae sp. nov., isolated from Viking spacecraft and associated surfaces.</title>
        <authorList>
            <person name="Seuylemezian A."/>
            <person name="Vaishampayan P."/>
        </authorList>
    </citation>
    <scope>NUCLEOTIDE SEQUENCE [LARGE SCALE GENOMIC DNA]</scope>
    <source>
        <strain evidence="2 3">MA001</strain>
    </source>
</reference>
<evidence type="ECO:0000256" key="1">
    <source>
        <dbReference type="SAM" id="Phobius"/>
    </source>
</evidence>
<feature type="transmembrane region" description="Helical" evidence="1">
    <location>
        <begin position="64"/>
        <end position="86"/>
    </location>
</feature>
<feature type="transmembrane region" description="Helical" evidence="1">
    <location>
        <begin position="213"/>
        <end position="235"/>
    </location>
</feature>
<feature type="transmembrane region" description="Helical" evidence="1">
    <location>
        <begin position="21"/>
        <end position="44"/>
    </location>
</feature>
<dbReference type="GO" id="GO:0005886">
    <property type="term" value="C:plasma membrane"/>
    <property type="evidence" value="ECO:0007669"/>
    <property type="project" value="UniProtKB-SubCell"/>
</dbReference>
<dbReference type="PANTHER" id="PTHR43471">
    <property type="entry name" value="ABC TRANSPORTER PERMEASE"/>
    <property type="match status" value="1"/>
</dbReference>
<protein>
    <submittedName>
        <fullName evidence="2">ABC transporter permease</fullName>
    </submittedName>
</protein>
<keyword evidence="1" id="KW-0812">Transmembrane</keyword>
<keyword evidence="1" id="KW-0472">Membrane</keyword>
<dbReference type="Pfam" id="PF12679">
    <property type="entry name" value="ABC2_membrane_2"/>
    <property type="match status" value="1"/>
</dbReference>
<dbReference type="AlphaFoldDB" id="A0A398BAM3"/>
<dbReference type="RefSeq" id="WP_119116593.1">
    <property type="nucleotide sequence ID" value="NZ_QWVS01000013.1"/>
</dbReference>
<accession>A0A398BAM3</accession>
<feature type="transmembrane region" description="Helical" evidence="1">
    <location>
        <begin position="144"/>
        <end position="168"/>
    </location>
</feature>
<dbReference type="EMBL" id="QWVS01000013">
    <property type="protein sequence ID" value="RID87199.1"/>
    <property type="molecule type" value="Genomic_DNA"/>
</dbReference>
<feature type="transmembrane region" description="Helical" evidence="1">
    <location>
        <begin position="93"/>
        <end position="110"/>
    </location>
</feature>
<name>A0A398BAM3_9BACI</name>
<feature type="transmembrane region" description="Helical" evidence="1">
    <location>
        <begin position="180"/>
        <end position="201"/>
    </location>
</feature>
<proteinExistence type="predicted"/>
<dbReference type="PANTHER" id="PTHR43471:SF12">
    <property type="entry name" value="HYPOTHETICAL MEMBRANE PROTEIN, CONSERVED"/>
    <property type="match status" value="1"/>
</dbReference>
<keyword evidence="3" id="KW-1185">Reference proteome</keyword>
<keyword evidence="1" id="KW-1133">Transmembrane helix</keyword>